<evidence type="ECO:0008006" key="3">
    <source>
        <dbReference type="Google" id="ProtNLM"/>
    </source>
</evidence>
<reference evidence="2" key="1">
    <citation type="journal article" date="2019" name="Int. J. Syst. Evol. Microbiol.">
        <title>The Global Catalogue of Microorganisms (GCM) 10K type strain sequencing project: providing services to taxonomists for standard genome sequencing and annotation.</title>
        <authorList>
            <consortium name="The Broad Institute Genomics Platform"/>
            <consortium name="The Broad Institute Genome Sequencing Center for Infectious Disease"/>
            <person name="Wu L."/>
            <person name="Ma J."/>
        </authorList>
    </citation>
    <scope>NUCLEOTIDE SEQUENCE [LARGE SCALE GENOMIC DNA]</scope>
    <source>
        <strain evidence="2">NBRC 108565</strain>
    </source>
</reference>
<dbReference type="RefSeq" id="WP_286217548.1">
    <property type="nucleotide sequence ID" value="NZ_AP027729.1"/>
</dbReference>
<dbReference type="InterPro" id="IPR021412">
    <property type="entry name" value="DUF3052"/>
</dbReference>
<name>A0ABN6XHR8_9CELL</name>
<gene>
    <name evidence="1" type="ORF">GCM10025865_25610</name>
</gene>
<keyword evidence="2" id="KW-1185">Reference proteome</keyword>
<dbReference type="EMBL" id="AP027729">
    <property type="protein sequence ID" value="BDZ43262.1"/>
    <property type="molecule type" value="Genomic_DNA"/>
</dbReference>
<proteinExistence type="predicted"/>
<dbReference type="Proteomes" id="UP001321475">
    <property type="component" value="Chromosome"/>
</dbReference>
<dbReference type="Pfam" id="PF11253">
    <property type="entry name" value="DUF3052"/>
    <property type="match status" value="1"/>
</dbReference>
<organism evidence="1 2">
    <name type="scientific">Paraoerskovia sediminicola</name>
    <dbReference type="NCBI Taxonomy" id="1138587"/>
    <lineage>
        <taxon>Bacteria</taxon>
        <taxon>Bacillati</taxon>
        <taxon>Actinomycetota</taxon>
        <taxon>Actinomycetes</taxon>
        <taxon>Micrococcales</taxon>
        <taxon>Cellulomonadaceae</taxon>
        <taxon>Paraoerskovia</taxon>
    </lineage>
</organism>
<sequence length="137" mass="14883">MGADADPRDASRLGFKHDQVIQEFGWGEDVDDDLRADIEDITGSELVDEYYGDVTDGVIAWYRDGDGDLTDLLVDVQTLVEEGGKIWIFTLKPGRDGHVGHGLIQESSTTAGLHATSTFSIAEDWNATKLAASGRGR</sequence>
<evidence type="ECO:0000313" key="1">
    <source>
        <dbReference type="EMBL" id="BDZ43262.1"/>
    </source>
</evidence>
<accession>A0ABN6XHR8</accession>
<protein>
    <recommendedName>
        <fullName evidence="3">DUF3052 domain-containing protein</fullName>
    </recommendedName>
</protein>
<evidence type="ECO:0000313" key="2">
    <source>
        <dbReference type="Proteomes" id="UP001321475"/>
    </source>
</evidence>